<comment type="caution">
    <text evidence="1">The sequence shown here is derived from an EMBL/GenBank/DDBJ whole genome shotgun (WGS) entry which is preliminary data.</text>
</comment>
<gene>
    <name evidence="1" type="ORF">Vadar_008903</name>
</gene>
<reference evidence="1 2" key="1">
    <citation type="journal article" date="2021" name="Hortic Res">
        <title>High-quality reference genome and annotation aids understanding of berry development for evergreen blueberry (Vaccinium darrowii).</title>
        <authorList>
            <person name="Yu J."/>
            <person name="Hulse-Kemp A.M."/>
            <person name="Babiker E."/>
            <person name="Staton M."/>
        </authorList>
    </citation>
    <scope>NUCLEOTIDE SEQUENCE [LARGE SCALE GENOMIC DNA]</scope>
    <source>
        <strain evidence="2">cv. NJ 8807/NJ 8810</strain>
        <tissue evidence="1">Young leaf</tissue>
    </source>
</reference>
<protein>
    <submittedName>
        <fullName evidence="1">Uncharacterized protein</fullName>
    </submittedName>
</protein>
<sequence>MAHPWFRSLRRVSLFPLRHLSSSNPFTSRLIPLQPDPIPTHSTPLLPSNQWVLPRNFSHGSVHLVISEGKPKFETRVIDPPTKEKWVTKKRFKQQRKRDKDKRKAANKRDPRFIGVKGKKKKQKFDNAADRINDKLEKAKVKEGMLIERLKRYEVPKAQGPLVEPHDLTGEERFYLKKMAQKRSNYAPVGRRGIFGGVILNMHMHWKKHETVKVICKPCKPGQVQEYADEIARLSGGIPIQVIGDDTIIFYRGKNYVQPAVMSPIDTLSKKRALEKSKYEQSLESVRRFIAIAEKELELYYRHVALYGDPNNRGPNSILDSPRKFNREPKKVEPKAETSRNSFVSENHLEISETVGDSTDEELSETEDDFEDEGTSASEIKFDDDNSASCDIFDIFS</sequence>
<evidence type="ECO:0000313" key="2">
    <source>
        <dbReference type="Proteomes" id="UP000828048"/>
    </source>
</evidence>
<evidence type="ECO:0000313" key="1">
    <source>
        <dbReference type="EMBL" id="KAH7857088.1"/>
    </source>
</evidence>
<dbReference type="Proteomes" id="UP000828048">
    <property type="component" value="Chromosome 3"/>
</dbReference>
<proteinExistence type="predicted"/>
<accession>A0ACB7YUD6</accession>
<name>A0ACB7YUD6_9ERIC</name>
<keyword evidence="2" id="KW-1185">Reference proteome</keyword>
<organism evidence="1 2">
    <name type="scientific">Vaccinium darrowii</name>
    <dbReference type="NCBI Taxonomy" id="229202"/>
    <lineage>
        <taxon>Eukaryota</taxon>
        <taxon>Viridiplantae</taxon>
        <taxon>Streptophyta</taxon>
        <taxon>Embryophyta</taxon>
        <taxon>Tracheophyta</taxon>
        <taxon>Spermatophyta</taxon>
        <taxon>Magnoliopsida</taxon>
        <taxon>eudicotyledons</taxon>
        <taxon>Gunneridae</taxon>
        <taxon>Pentapetalae</taxon>
        <taxon>asterids</taxon>
        <taxon>Ericales</taxon>
        <taxon>Ericaceae</taxon>
        <taxon>Vaccinioideae</taxon>
        <taxon>Vaccinieae</taxon>
        <taxon>Vaccinium</taxon>
    </lineage>
</organism>
<dbReference type="EMBL" id="CM037153">
    <property type="protein sequence ID" value="KAH7857088.1"/>
    <property type="molecule type" value="Genomic_DNA"/>
</dbReference>